<proteinExistence type="predicted"/>
<organism evidence="1 3">
    <name type="scientific">Streptococcus acidominimus</name>
    <dbReference type="NCBI Taxonomy" id="1326"/>
    <lineage>
        <taxon>Bacteria</taxon>
        <taxon>Bacillati</taxon>
        <taxon>Bacillota</taxon>
        <taxon>Bacilli</taxon>
        <taxon>Lactobacillales</taxon>
        <taxon>Streptococcaceae</taxon>
        <taxon>Streptococcus</taxon>
    </lineage>
</organism>
<reference evidence="1" key="1">
    <citation type="submission" date="2016-12" db="EMBL/GenBank/DDBJ databases">
        <authorList>
            <person name="Song W.-J."/>
            <person name="Kurnit D.M."/>
        </authorList>
    </citation>
    <scope>NUCLEOTIDE SEQUENCE [LARGE SCALE GENOMIC DNA]</scope>
    <source>
        <strain evidence="1">ATCC 51725</strain>
    </source>
</reference>
<dbReference type="AlphaFoldDB" id="A0A1Q8EBG7"/>
<name>A0A1Q8EBG7_STRAI</name>
<evidence type="ECO:0000313" key="3">
    <source>
        <dbReference type="Proteomes" id="UP000186437"/>
    </source>
</evidence>
<evidence type="ECO:0000313" key="2">
    <source>
        <dbReference type="EMBL" id="SUN06833.1"/>
    </source>
</evidence>
<keyword evidence="3" id="KW-1185">Reference proteome</keyword>
<dbReference type="EMBL" id="MSJL01000050">
    <property type="protein sequence ID" value="OLF49127.1"/>
    <property type="molecule type" value="Genomic_DNA"/>
</dbReference>
<reference evidence="3" key="2">
    <citation type="submission" date="2016-12" db="EMBL/GenBank/DDBJ databases">
        <authorList>
            <person name="Gulvik C.A."/>
        </authorList>
    </citation>
    <scope>NUCLEOTIDE SEQUENCE [LARGE SCALE GENOMIC DNA]</scope>
    <source>
        <strain evidence="3">ATCC 51725</strain>
    </source>
</reference>
<dbReference type="Proteomes" id="UP000255213">
    <property type="component" value="Unassembled WGS sequence"/>
</dbReference>
<dbReference type="OrthoDB" id="581382at2"/>
<evidence type="ECO:0000313" key="1">
    <source>
        <dbReference type="EMBL" id="OLF49127.1"/>
    </source>
</evidence>
<reference evidence="2 4" key="3">
    <citation type="submission" date="2018-06" db="EMBL/GenBank/DDBJ databases">
        <authorList>
            <consortium name="Pathogen Informatics"/>
            <person name="Doyle S."/>
        </authorList>
    </citation>
    <scope>NUCLEOTIDE SEQUENCE [LARGE SCALE GENOMIC DNA]</scope>
    <source>
        <strain evidence="2 4">NCTC12957</strain>
    </source>
</reference>
<accession>A0A1Q8EBG7</accession>
<protein>
    <submittedName>
        <fullName evidence="1">Uncharacterized protein</fullName>
    </submittedName>
</protein>
<evidence type="ECO:0000313" key="4">
    <source>
        <dbReference type="Proteomes" id="UP000255213"/>
    </source>
</evidence>
<dbReference type="EMBL" id="UHEN01000001">
    <property type="protein sequence ID" value="SUN06833.1"/>
    <property type="molecule type" value="Genomic_DNA"/>
</dbReference>
<dbReference type="Proteomes" id="UP000186437">
    <property type="component" value="Unassembled WGS sequence"/>
</dbReference>
<gene>
    <name evidence="1" type="ORF">BU200_08950</name>
    <name evidence="2" type="ORF">NCTC12957_00841</name>
</gene>
<sequence>MNRSQFSDISFQFVYQNGYEHSSKEKQDAILLKQLQEEDRVFSQLSNDFEASMKVIKKWRKVTYKEIAEELYYTEKQIGRLFKGEGSLELFLLVCVYLNLPPSISMHLLEKSKWKLDLSNHTHLRYQTVLFTFQGQSVEQVKEFLKKFNIVLQ</sequence>
<dbReference type="RefSeq" id="WP_075099824.1">
    <property type="nucleotide sequence ID" value="NZ_UHEN01000001.1"/>
</dbReference>